<dbReference type="SUPFAM" id="SSF102114">
    <property type="entry name" value="Radical SAM enzymes"/>
    <property type="match status" value="1"/>
</dbReference>
<dbReference type="SFLD" id="SFLDG01067">
    <property type="entry name" value="SPASM/twitch_domain_containing"/>
    <property type="match status" value="1"/>
</dbReference>
<evidence type="ECO:0000256" key="1">
    <source>
        <dbReference type="ARBA" id="ARBA00022691"/>
    </source>
</evidence>
<keyword evidence="7" id="KW-1185">Reference proteome</keyword>
<keyword evidence="2" id="KW-0479">Metal-binding</keyword>
<protein>
    <submittedName>
        <fullName evidence="6">Fe-S osidoreductase</fullName>
    </submittedName>
</protein>
<evidence type="ECO:0000313" key="7">
    <source>
        <dbReference type="Proteomes" id="UP000031364"/>
    </source>
</evidence>
<dbReference type="InterPro" id="IPR058240">
    <property type="entry name" value="rSAM_sf"/>
</dbReference>
<evidence type="ECO:0000259" key="5">
    <source>
        <dbReference type="PROSITE" id="PS51918"/>
    </source>
</evidence>
<dbReference type="CDD" id="cd01335">
    <property type="entry name" value="Radical_SAM"/>
    <property type="match status" value="1"/>
</dbReference>
<feature type="domain" description="Radical SAM core" evidence="5">
    <location>
        <begin position="1"/>
        <end position="227"/>
    </location>
</feature>
<proteinExistence type="predicted"/>
<dbReference type="SFLD" id="SFLDS00029">
    <property type="entry name" value="Radical_SAM"/>
    <property type="match status" value="1"/>
</dbReference>
<evidence type="ECO:0000256" key="3">
    <source>
        <dbReference type="ARBA" id="ARBA00023004"/>
    </source>
</evidence>
<accession>A0ABR4ZJD4</accession>
<gene>
    <name evidence="6" type="ORF">FG87_07905</name>
</gene>
<dbReference type="Gene3D" id="3.20.20.70">
    <property type="entry name" value="Aldolase class I"/>
    <property type="match status" value="1"/>
</dbReference>
<organism evidence="6 7">
    <name type="scientific">Nocardia vulneris</name>
    <dbReference type="NCBI Taxonomy" id="1141657"/>
    <lineage>
        <taxon>Bacteria</taxon>
        <taxon>Bacillati</taxon>
        <taxon>Actinomycetota</taxon>
        <taxon>Actinomycetes</taxon>
        <taxon>Mycobacteriales</taxon>
        <taxon>Nocardiaceae</taxon>
        <taxon>Nocardia</taxon>
    </lineage>
</organism>
<evidence type="ECO:0000313" key="6">
    <source>
        <dbReference type="EMBL" id="KIA65527.1"/>
    </source>
</evidence>
<dbReference type="Pfam" id="PF04055">
    <property type="entry name" value="Radical_SAM"/>
    <property type="match status" value="1"/>
</dbReference>
<dbReference type="InterPro" id="IPR013785">
    <property type="entry name" value="Aldolase_TIM"/>
</dbReference>
<dbReference type="PANTHER" id="PTHR11228:SF7">
    <property type="entry name" value="PQQA PEPTIDE CYCLASE"/>
    <property type="match status" value="1"/>
</dbReference>
<keyword evidence="4" id="KW-0411">Iron-sulfur</keyword>
<dbReference type="InterPro" id="IPR050377">
    <property type="entry name" value="Radical_SAM_PqqE_MftC-like"/>
</dbReference>
<reference evidence="6 7" key="1">
    <citation type="journal article" date="2014" name="Int. J. Syst. Evol. Microbiol.">
        <title>Nocardia vulneris sp. nov., isolated from wounds of human patients in North America.</title>
        <authorList>
            <person name="Lasker B.A."/>
            <person name="Bell M."/>
            <person name="Klenk H.P."/>
            <person name="Sproer C."/>
            <person name="Schumann C."/>
            <person name="Schumann P."/>
            <person name="Brown J.M."/>
        </authorList>
    </citation>
    <scope>NUCLEOTIDE SEQUENCE [LARGE SCALE GENOMIC DNA]</scope>
    <source>
        <strain evidence="6 7">W9851</strain>
    </source>
</reference>
<keyword evidence="3" id="KW-0408">Iron</keyword>
<dbReference type="InterPro" id="IPR007197">
    <property type="entry name" value="rSAM"/>
</dbReference>
<evidence type="ECO:0000256" key="4">
    <source>
        <dbReference type="ARBA" id="ARBA00023014"/>
    </source>
</evidence>
<dbReference type="PROSITE" id="PS51918">
    <property type="entry name" value="RADICAL_SAM"/>
    <property type="match status" value="1"/>
</dbReference>
<dbReference type="EMBL" id="JNFP01000007">
    <property type="protein sequence ID" value="KIA65527.1"/>
    <property type="molecule type" value="Genomic_DNA"/>
</dbReference>
<evidence type="ECO:0000256" key="2">
    <source>
        <dbReference type="ARBA" id="ARBA00022723"/>
    </source>
</evidence>
<dbReference type="Proteomes" id="UP000031364">
    <property type="component" value="Unassembled WGS sequence"/>
</dbReference>
<comment type="caution">
    <text evidence="6">The sequence shown here is derived from an EMBL/GenBank/DDBJ whole genome shotgun (WGS) entry which is preliminary data.</text>
</comment>
<name>A0ABR4ZJD4_9NOCA</name>
<keyword evidence="1" id="KW-0949">S-adenosyl-L-methionine</keyword>
<sequence length="347" mass="38489">MIWDITYACPLRCVHCYSESGRRPTLHPARDQLFRMAAAFLSLHPQEVAIAGGEPLLVDGVFEIAERFAQAGISVILYTSGLPVDAHKAEESLRHFSTVAVSMDGATADVHDRIRGRARAFERGLAAVQLLDDTARRMKAEGQTPGTLGIEVSIMRSNLHQVEEFCTTIAPRFPELRHLVFTVTMPAGLANRAGFVEHELLDDTESQRLLSSEYLAHLRSIAPAGLDIRIDDHWHDMIHPDHVAAGSVLPIMHVRPDGEVHAMPIYEGTVGSVLDEPPMVLWERALARWSDPFVVRTLASVRTMRDWAEAARRLDYHFAAPVDRARLDRRPAFTPLGVPIASKAPVA</sequence>
<dbReference type="PANTHER" id="PTHR11228">
    <property type="entry name" value="RADICAL SAM DOMAIN PROTEIN"/>
    <property type="match status" value="1"/>
</dbReference>